<dbReference type="AlphaFoldDB" id="A0A839HC91"/>
<dbReference type="RefSeq" id="WP_182581924.1">
    <property type="nucleotide sequence ID" value="NZ_JABVCQ010000002.1"/>
</dbReference>
<keyword evidence="2" id="KW-1185">Reference proteome</keyword>
<name>A0A839HC91_9GAMM</name>
<proteinExistence type="predicted"/>
<sequence length="65" mass="7403">MKITYHEADDILLIEFSTLPIVRDESVNWNINVGYTVEGLGELTILEARQCGFYPFEIERVQAAA</sequence>
<dbReference type="Proteomes" id="UP000548632">
    <property type="component" value="Unassembled WGS sequence"/>
</dbReference>
<gene>
    <name evidence="1" type="ORF">HUK38_01050</name>
</gene>
<dbReference type="Pfam" id="PF10049">
    <property type="entry name" value="DUF2283"/>
    <property type="match status" value="1"/>
</dbReference>
<evidence type="ECO:0000313" key="1">
    <source>
        <dbReference type="EMBL" id="MBB1124817.1"/>
    </source>
</evidence>
<protein>
    <submittedName>
        <fullName evidence="1">DUF2283 domain-containing protein</fullName>
    </submittedName>
</protein>
<accession>A0A839HC91</accession>
<dbReference type="InterPro" id="IPR019270">
    <property type="entry name" value="DUF2283"/>
</dbReference>
<comment type="caution">
    <text evidence="1">The sequence shown here is derived from an EMBL/GenBank/DDBJ whole genome shotgun (WGS) entry which is preliminary data.</text>
</comment>
<organism evidence="1 2">
    <name type="scientific">Thiospirillum jenense</name>
    <dbReference type="NCBI Taxonomy" id="1653858"/>
    <lineage>
        <taxon>Bacteria</taxon>
        <taxon>Pseudomonadati</taxon>
        <taxon>Pseudomonadota</taxon>
        <taxon>Gammaproteobacteria</taxon>
        <taxon>Chromatiales</taxon>
        <taxon>Chromatiaceae</taxon>
        <taxon>Thiospirillum</taxon>
    </lineage>
</organism>
<dbReference type="EMBL" id="JABVCQ010000002">
    <property type="protein sequence ID" value="MBB1124817.1"/>
    <property type="molecule type" value="Genomic_DNA"/>
</dbReference>
<reference evidence="1 2" key="1">
    <citation type="journal article" date="2020" name="Arch. Microbiol.">
        <title>The genome sequence of the giant phototrophic gammaproteobacterium Thiospirillum jenense gives insight into its physiological properties and phylogenetic relationships.</title>
        <authorList>
            <person name="Imhoff J.F."/>
            <person name="Meyer T.E."/>
            <person name="Kyndt J.A."/>
        </authorList>
    </citation>
    <scope>NUCLEOTIDE SEQUENCE [LARGE SCALE GENOMIC DNA]</scope>
    <source>
        <strain evidence="1 2">DSM 216</strain>
    </source>
</reference>
<evidence type="ECO:0000313" key="2">
    <source>
        <dbReference type="Proteomes" id="UP000548632"/>
    </source>
</evidence>